<dbReference type="EMBL" id="JBAKAZ010000003">
    <property type="protein sequence ID" value="MEL0628256.1"/>
    <property type="molecule type" value="Genomic_DNA"/>
</dbReference>
<reference evidence="10 11" key="1">
    <citation type="submission" date="2024-02" db="EMBL/GenBank/DDBJ databases">
        <title>Bacteria isolated from the canopy kelp, Nereocystis luetkeana.</title>
        <authorList>
            <person name="Pfister C.A."/>
            <person name="Younker I.T."/>
            <person name="Light S.H."/>
        </authorList>
    </citation>
    <scope>NUCLEOTIDE SEQUENCE [LARGE SCALE GENOMIC DNA]</scope>
    <source>
        <strain evidence="10 11">TI.1.05</strain>
    </source>
</reference>
<keyword evidence="6 8" id="KW-0472">Membrane</keyword>
<gene>
    <name evidence="10" type="primary">pqiB</name>
    <name evidence="10" type="ORF">V6256_01430</name>
</gene>
<dbReference type="InterPro" id="IPR051800">
    <property type="entry name" value="PqiA-PqiB_transport"/>
</dbReference>
<keyword evidence="11" id="KW-1185">Reference proteome</keyword>
<name>A0ABU9GLR8_9GAMM</name>
<dbReference type="PANTHER" id="PTHR30462:SF2">
    <property type="entry name" value="INTERMEMBRANE TRANSPORT PROTEIN PQIB"/>
    <property type="match status" value="1"/>
</dbReference>
<dbReference type="Pfam" id="PF02470">
    <property type="entry name" value="MlaD"/>
    <property type="match status" value="3"/>
</dbReference>
<evidence type="ECO:0000256" key="6">
    <source>
        <dbReference type="ARBA" id="ARBA00023136"/>
    </source>
</evidence>
<sequence>MSEENQATANIKHQKRISAIWIVPILALFIGLWMLFQFINSKGPEITIIMPTAEGINIGKTEIKSLNVKVGIVTDITLSEDYDHIKLTAQMNKGTERMLNDKTQFWVVKPRIGSEGVSGLDTILSGAYIQIQPGESNIEQLDFTALELPPIAPLSSKGVRVVLSHKKAGKLSIGDPVTYNGFTVGRVEKTSFDLKEKKASYQLFIFEPYDDLLLSNSQFWLTSGVDVKLNADGFNVKVDSLQSFITGGVTFGIPEGESNGQQLEDKLVKRPLFDNYEQVKEGLYKKYVPFIMEFDESIRGLKAGAPVEYRGIRIGTVLQAPYNVTFSEEDTKAVKIQVLVKIELGRLFDQGNNASLDGFLETFEEHFKNGLKGKLKNGNLLTGALFIDTEFDTPKADFKMVQHNGYNIFPTKKGELAVIQEQVSLLFNKVNSLPLDKVVNSMTRSMDSLNNTLVSAEDTFMKLNDLVSQESTQTIPSDIQASIQQLQKTLEGFNPDSTMYNDLQQTLAKFEQVMLELQPVLKQINDKPNSLIFGDSEVTDPTPAKREN</sequence>
<evidence type="ECO:0000313" key="11">
    <source>
        <dbReference type="Proteomes" id="UP001369082"/>
    </source>
</evidence>
<evidence type="ECO:0000256" key="7">
    <source>
        <dbReference type="SAM" id="Coils"/>
    </source>
</evidence>
<evidence type="ECO:0000313" key="10">
    <source>
        <dbReference type="EMBL" id="MEL0628256.1"/>
    </source>
</evidence>
<proteinExistence type="predicted"/>
<evidence type="ECO:0000259" key="9">
    <source>
        <dbReference type="Pfam" id="PF02470"/>
    </source>
</evidence>
<evidence type="ECO:0000256" key="1">
    <source>
        <dbReference type="ARBA" id="ARBA00004533"/>
    </source>
</evidence>
<dbReference type="PANTHER" id="PTHR30462">
    <property type="entry name" value="INTERMEMBRANE TRANSPORT PROTEIN PQIB-RELATED"/>
    <property type="match status" value="1"/>
</dbReference>
<accession>A0ABU9GLR8</accession>
<keyword evidence="3" id="KW-0997">Cell inner membrane</keyword>
<evidence type="ECO:0000256" key="8">
    <source>
        <dbReference type="SAM" id="Phobius"/>
    </source>
</evidence>
<organism evidence="10 11">
    <name type="scientific">Psychromonas aquatilis</name>
    <dbReference type="NCBI Taxonomy" id="2005072"/>
    <lineage>
        <taxon>Bacteria</taxon>
        <taxon>Pseudomonadati</taxon>
        <taxon>Pseudomonadota</taxon>
        <taxon>Gammaproteobacteria</taxon>
        <taxon>Alteromonadales</taxon>
        <taxon>Psychromonadaceae</taxon>
        <taxon>Psychromonas</taxon>
    </lineage>
</organism>
<comment type="caution">
    <text evidence="10">The sequence shown here is derived from an EMBL/GenBank/DDBJ whole genome shotgun (WGS) entry which is preliminary data.</text>
</comment>
<protein>
    <submittedName>
        <fullName evidence="10">Intermembrane transport protein PqiB</fullName>
    </submittedName>
</protein>
<feature type="domain" description="Mce/MlaD" evidence="9">
    <location>
        <begin position="158"/>
        <end position="219"/>
    </location>
</feature>
<feature type="domain" description="Mce/MlaD" evidence="9">
    <location>
        <begin position="43"/>
        <end position="134"/>
    </location>
</feature>
<evidence type="ECO:0000256" key="2">
    <source>
        <dbReference type="ARBA" id="ARBA00022475"/>
    </source>
</evidence>
<comment type="subcellular location">
    <subcellularLocation>
        <location evidence="1">Cell inner membrane</location>
    </subcellularLocation>
</comment>
<evidence type="ECO:0000256" key="4">
    <source>
        <dbReference type="ARBA" id="ARBA00022692"/>
    </source>
</evidence>
<feature type="coiled-coil region" evidence="7">
    <location>
        <begin position="439"/>
        <end position="466"/>
    </location>
</feature>
<keyword evidence="4 8" id="KW-0812">Transmembrane</keyword>
<evidence type="ECO:0000256" key="3">
    <source>
        <dbReference type="ARBA" id="ARBA00022519"/>
    </source>
</evidence>
<keyword evidence="5 8" id="KW-1133">Transmembrane helix</keyword>
<dbReference type="NCBIfam" id="NF008070">
    <property type="entry name" value="PRK10807.1"/>
    <property type="match status" value="1"/>
</dbReference>
<dbReference type="RefSeq" id="WP_341596205.1">
    <property type="nucleotide sequence ID" value="NZ_JBAKAZ010000003.1"/>
</dbReference>
<feature type="domain" description="Mce/MlaD" evidence="9">
    <location>
        <begin position="288"/>
        <end position="389"/>
    </location>
</feature>
<keyword evidence="2" id="KW-1003">Cell membrane</keyword>
<feature type="transmembrane region" description="Helical" evidence="8">
    <location>
        <begin position="20"/>
        <end position="39"/>
    </location>
</feature>
<dbReference type="InterPro" id="IPR003399">
    <property type="entry name" value="Mce/MlaD"/>
</dbReference>
<evidence type="ECO:0000256" key="5">
    <source>
        <dbReference type="ARBA" id="ARBA00022989"/>
    </source>
</evidence>
<keyword evidence="7" id="KW-0175">Coiled coil</keyword>
<dbReference type="Proteomes" id="UP001369082">
    <property type="component" value="Unassembled WGS sequence"/>
</dbReference>